<dbReference type="OrthoDB" id="5343971at2"/>
<reference evidence="2" key="1">
    <citation type="submission" date="2017-09" db="EMBL/GenBank/DDBJ databases">
        <authorList>
            <person name="Feng G."/>
            <person name="Zhu H."/>
        </authorList>
    </citation>
    <scope>NUCLEOTIDE SEQUENCE [LARGE SCALE GENOMIC DNA]</scope>
    <source>
        <strain evidence="2">1PNM-20</strain>
    </source>
</reference>
<dbReference type="EMBL" id="NSLI01000002">
    <property type="protein sequence ID" value="PAX09180.1"/>
    <property type="molecule type" value="Genomic_DNA"/>
</dbReference>
<protein>
    <recommendedName>
        <fullName evidence="3">Ethyl tert-butyl ether degradation protein EthD</fullName>
    </recommendedName>
</protein>
<comment type="caution">
    <text evidence="1">The sequence shown here is derived from an EMBL/GenBank/DDBJ whole genome shotgun (WGS) entry which is preliminary data.</text>
</comment>
<evidence type="ECO:0008006" key="3">
    <source>
        <dbReference type="Google" id="ProtNLM"/>
    </source>
</evidence>
<evidence type="ECO:0000313" key="1">
    <source>
        <dbReference type="EMBL" id="PAX09180.1"/>
    </source>
</evidence>
<dbReference type="NCBIfam" id="TIGR02118">
    <property type="entry name" value="EthD family reductase"/>
    <property type="match status" value="1"/>
</dbReference>
<proteinExistence type="predicted"/>
<dbReference type="PANTHER" id="PTHR40260">
    <property type="entry name" value="BLR8190 PROTEIN"/>
    <property type="match status" value="1"/>
</dbReference>
<dbReference type="InterPro" id="IPR009799">
    <property type="entry name" value="EthD_dom"/>
</dbReference>
<dbReference type="SUPFAM" id="SSF54909">
    <property type="entry name" value="Dimeric alpha+beta barrel"/>
    <property type="match status" value="1"/>
</dbReference>
<gene>
    <name evidence="1" type="ORF">CKY28_06635</name>
</gene>
<dbReference type="Gene3D" id="3.30.70.100">
    <property type="match status" value="1"/>
</dbReference>
<accession>A0A2A2SJ47</accession>
<organism evidence="1 2">
    <name type="scientific">Sphingomonas lenta</name>
    <dbReference type="NCBI Taxonomy" id="1141887"/>
    <lineage>
        <taxon>Bacteria</taxon>
        <taxon>Pseudomonadati</taxon>
        <taxon>Pseudomonadota</taxon>
        <taxon>Alphaproteobacteria</taxon>
        <taxon>Sphingomonadales</taxon>
        <taxon>Sphingomonadaceae</taxon>
        <taxon>Sphingomonas</taxon>
    </lineage>
</organism>
<evidence type="ECO:0000313" key="2">
    <source>
        <dbReference type="Proteomes" id="UP000218151"/>
    </source>
</evidence>
<dbReference type="GO" id="GO:0016491">
    <property type="term" value="F:oxidoreductase activity"/>
    <property type="evidence" value="ECO:0007669"/>
    <property type="project" value="InterPro"/>
</dbReference>
<sequence length="101" mass="10723">MAVAILLVSYPAGDGARFDRSYYVATHLPLVRRVLEPHGLVGAEAYFPDDQVAPMFAVAVLRFADAAARDAVLGHPDAGHAFADIPNFTDVQPAATRMSAA</sequence>
<keyword evidence="2" id="KW-1185">Reference proteome</keyword>
<name>A0A2A2SJ47_9SPHN</name>
<dbReference type="InterPro" id="IPR011008">
    <property type="entry name" value="Dimeric_a/b-barrel"/>
</dbReference>
<dbReference type="PANTHER" id="PTHR40260:SF2">
    <property type="entry name" value="BLR8190 PROTEIN"/>
    <property type="match status" value="1"/>
</dbReference>
<dbReference type="AlphaFoldDB" id="A0A2A2SJ47"/>
<dbReference type="Proteomes" id="UP000218151">
    <property type="component" value="Unassembled WGS sequence"/>
</dbReference>